<reference evidence="1 2" key="1">
    <citation type="journal article" date="2021" name="Environ. Microbiol.">
        <title>Genetic insights into the dark matter of the mammalian gut microbiota through targeted genome reconstruction.</title>
        <authorList>
            <person name="Lugli G.A."/>
            <person name="Alessandri G."/>
            <person name="Milani C."/>
            <person name="Viappiani A."/>
            <person name="Fontana F."/>
            <person name="Tarracchini C."/>
            <person name="Mancabelli L."/>
            <person name="Argentini C."/>
            <person name="Ruiz L."/>
            <person name="Margolles A."/>
            <person name="van Sinderen D."/>
            <person name="Turroni F."/>
            <person name="Ventura M."/>
        </authorList>
    </citation>
    <scope>NUCLEOTIDE SEQUENCE [LARGE SCALE GENOMIC DNA]</scope>
    <source>
        <strain evidence="1 2">LC6</strain>
    </source>
</reference>
<protein>
    <submittedName>
        <fullName evidence="1">Cobalamin biosynthesis protein CobQ</fullName>
    </submittedName>
</protein>
<dbReference type="Proteomes" id="UP000711736">
    <property type="component" value="Unassembled WGS sequence"/>
</dbReference>
<dbReference type="EMBL" id="JAFEJU010000001">
    <property type="protein sequence ID" value="MBT1174234.1"/>
    <property type="molecule type" value="Genomic_DNA"/>
</dbReference>
<evidence type="ECO:0000313" key="2">
    <source>
        <dbReference type="Proteomes" id="UP000711736"/>
    </source>
</evidence>
<accession>A0ABS5UT65</accession>
<dbReference type="Gene3D" id="3.40.50.300">
    <property type="entry name" value="P-loop containing nucleotide triphosphate hydrolases"/>
    <property type="match status" value="1"/>
</dbReference>
<proteinExistence type="predicted"/>
<comment type="caution">
    <text evidence="1">The sequence shown here is derived from an EMBL/GenBank/DDBJ whole genome shotgun (WGS) entry which is preliminary data.</text>
</comment>
<name>A0ABS5UT65_9BIFI</name>
<evidence type="ECO:0000313" key="1">
    <source>
        <dbReference type="EMBL" id="MBT1174234.1"/>
    </source>
</evidence>
<dbReference type="InterPro" id="IPR027417">
    <property type="entry name" value="P-loop_NTPase"/>
</dbReference>
<sequence length="227" mass="24487">MLAWMLAQRGHRCALIDADFASGCLDLLLGMEREPGLRFNQVDAPLGNIEGAALNDELIDWEGVRVLPCNPWLDRQPEWWEIQAVIRALGQANDVVVVDAGQGALVESLPDVQQGMHIMGVELSVVGLARARTHRAALAAWHCSEPRLIGIAPRGAPRGRGEVSIAEAEAYLACEMLGPLKPNTSLCGDVLEGLGIRTVPKNCRKAMTLLADAVEHTICQSKEGDDA</sequence>
<organism evidence="1 2">
    <name type="scientific">Bifidobacterium colobi</name>
    <dbReference type="NCBI Taxonomy" id="2809026"/>
    <lineage>
        <taxon>Bacteria</taxon>
        <taxon>Bacillati</taxon>
        <taxon>Actinomycetota</taxon>
        <taxon>Actinomycetes</taxon>
        <taxon>Bifidobacteriales</taxon>
        <taxon>Bifidobacteriaceae</taxon>
        <taxon>Bifidobacterium</taxon>
    </lineage>
</organism>
<dbReference type="SUPFAM" id="SSF52540">
    <property type="entry name" value="P-loop containing nucleoside triphosphate hydrolases"/>
    <property type="match status" value="1"/>
</dbReference>
<gene>
    <name evidence="1" type="ORF">JS530_01680</name>
</gene>
<keyword evidence="2" id="KW-1185">Reference proteome</keyword>